<dbReference type="GO" id="GO:0000978">
    <property type="term" value="F:RNA polymerase II cis-regulatory region sequence-specific DNA binding"/>
    <property type="evidence" value="ECO:0007669"/>
    <property type="project" value="TreeGrafter"/>
</dbReference>
<dbReference type="SUPFAM" id="SSF46689">
    <property type="entry name" value="Homeodomain-like"/>
    <property type="match status" value="1"/>
</dbReference>
<evidence type="ECO:0000256" key="1">
    <source>
        <dbReference type="ARBA" id="ARBA00023015"/>
    </source>
</evidence>
<organism evidence="8 9">
    <name type="scientific">Tritrichomonas foetus</name>
    <dbReference type="NCBI Taxonomy" id="1144522"/>
    <lineage>
        <taxon>Eukaryota</taxon>
        <taxon>Metamonada</taxon>
        <taxon>Parabasalia</taxon>
        <taxon>Tritrichomonadida</taxon>
        <taxon>Tritrichomonadidae</taxon>
        <taxon>Tritrichomonas</taxon>
    </lineage>
</organism>
<evidence type="ECO:0000256" key="4">
    <source>
        <dbReference type="ARBA" id="ARBA00023242"/>
    </source>
</evidence>
<dbReference type="GeneID" id="94845510"/>
<name>A0A1J4JE48_9EUKA</name>
<feature type="region of interest" description="Disordered" evidence="5">
    <location>
        <begin position="112"/>
        <end position="133"/>
    </location>
</feature>
<keyword evidence="3" id="KW-0804">Transcription</keyword>
<feature type="domain" description="Myb-like" evidence="6">
    <location>
        <begin position="15"/>
        <end position="60"/>
    </location>
</feature>
<keyword evidence="1" id="KW-0805">Transcription regulation</keyword>
<dbReference type="PANTHER" id="PTHR46621">
    <property type="entry name" value="SNRNA-ACTIVATING PROTEIN COMPLEX SUBUNIT 4"/>
    <property type="match status" value="1"/>
</dbReference>
<feature type="compositionally biased region" description="Basic residues" evidence="5">
    <location>
        <begin position="112"/>
        <end position="121"/>
    </location>
</feature>
<dbReference type="InterPro" id="IPR001005">
    <property type="entry name" value="SANT/Myb"/>
</dbReference>
<dbReference type="Gene3D" id="1.10.10.60">
    <property type="entry name" value="Homeodomain-like"/>
    <property type="match status" value="2"/>
</dbReference>
<dbReference type="InterPro" id="IPR051575">
    <property type="entry name" value="Myb-like_DNA-bd"/>
</dbReference>
<evidence type="ECO:0000256" key="5">
    <source>
        <dbReference type="SAM" id="MobiDB-lite"/>
    </source>
</evidence>
<dbReference type="Pfam" id="PF13921">
    <property type="entry name" value="Myb_DNA-bind_6"/>
    <property type="match status" value="1"/>
</dbReference>
<dbReference type="GO" id="GO:0001006">
    <property type="term" value="F:RNA polymerase III type 3 promoter sequence-specific DNA binding"/>
    <property type="evidence" value="ECO:0007669"/>
    <property type="project" value="TreeGrafter"/>
</dbReference>
<reference evidence="8" key="1">
    <citation type="submission" date="2016-10" db="EMBL/GenBank/DDBJ databases">
        <authorList>
            <person name="Benchimol M."/>
            <person name="Almeida L.G."/>
            <person name="Vasconcelos A.T."/>
            <person name="Perreira-Neves A."/>
            <person name="Rosa I.A."/>
            <person name="Tasca T."/>
            <person name="Bogo M.R."/>
            <person name="de Souza W."/>
        </authorList>
    </citation>
    <scope>NUCLEOTIDE SEQUENCE [LARGE SCALE GENOMIC DNA]</scope>
    <source>
        <strain evidence="8">K</strain>
    </source>
</reference>
<evidence type="ECO:0000313" key="8">
    <source>
        <dbReference type="EMBL" id="OHS97384.1"/>
    </source>
</evidence>
<dbReference type="InterPro" id="IPR009057">
    <property type="entry name" value="Homeodomain-like_sf"/>
</dbReference>
<dbReference type="GO" id="GO:0019185">
    <property type="term" value="C:snRNA-activating protein complex"/>
    <property type="evidence" value="ECO:0007669"/>
    <property type="project" value="TreeGrafter"/>
</dbReference>
<evidence type="ECO:0000313" key="9">
    <source>
        <dbReference type="Proteomes" id="UP000179807"/>
    </source>
</evidence>
<feature type="domain" description="Myb-like" evidence="6">
    <location>
        <begin position="61"/>
        <end position="111"/>
    </location>
</feature>
<keyword evidence="4" id="KW-0539">Nucleus</keyword>
<dbReference type="VEuPathDB" id="TrichDB:TRFO_36388"/>
<dbReference type="RefSeq" id="XP_068350521.1">
    <property type="nucleotide sequence ID" value="XM_068510806.1"/>
</dbReference>
<dbReference type="CDD" id="cd00167">
    <property type="entry name" value="SANT"/>
    <property type="match status" value="2"/>
</dbReference>
<evidence type="ECO:0000259" key="7">
    <source>
        <dbReference type="PROSITE" id="PS51294"/>
    </source>
</evidence>
<dbReference type="AlphaFoldDB" id="A0A1J4JE48"/>
<keyword evidence="2" id="KW-0238">DNA-binding</keyword>
<dbReference type="Proteomes" id="UP000179807">
    <property type="component" value="Unassembled WGS sequence"/>
</dbReference>
<comment type="caution">
    <text evidence="8">The sequence shown here is derived from an EMBL/GenBank/DDBJ whole genome shotgun (WGS) entry which is preliminary data.</text>
</comment>
<sequence>MMISFLNIPRTKAHSPFSPNEDEHLKMLVEKYGTDKWDLISKEMKNRSFRQCKDRWNNALCDNIKKGEWTKEEDELLLQKYSEFGSRWKYIEKFFPGRVSYSLRNRHRTLTTTKNIRKSKNKQSQTGNDENNEIREIDPLFERSDDSFNNDKMTQENQNEKTNEGIYEDFPEFSLREDMRFYNEPIKHFLEFNLKNEAKTESKHDNFYFNLLDKLMSNITMDDSENFEQVCLFYS</sequence>
<evidence type="ECO:0000256" key="3">
    <source>
        <dbReference type="ARBA" id="ARBA00023163"/>
    </source>
</evidence>
<dbReference type="SMART" id="SM00717">
    <property type="entry name" value="SANT"/>
    <property type="match status" value="2"/>
</dbReference>
<dbReference type="OrthoDB" id="2143914at2759"/>
<protein>
    <submittedName>
        <fullName evidence="8">Myb-like DNA-binding domain containing protein</fullName>
    </submittedName>
</protein>
<dbReference type="GO" id="GO:0042796">
    <property type="term" value="P:snRNA transcription by RNA polymerase III"/>
    <property type="evidence" value="ECO:0007669"/>
    <property type="project" value="TreeGrafter"/>
</dbReference>
<dbReference type="PROSITE" id="PS50090">
    <property type="entry name" value="MYB_LIKE"/>
    <property type="match status" value="2"/>
</dbReference>
<gene>
    <name evidence="8" type="ORF">TRFO_36388</name>
</gene>
<keyword evidence="9" id="KW-1185">Reference proteome</keyword>
<dbReference type="GO" id="GO:0042795">
    <property type="term" value="P:snRNA transcription by RNA polymerase II"/>
    <property type="evidence" value="ECO:0007669"/>
    <property type="project" value="TreeGrafter"/>
</dbReference>
<dbReference type="EMBL" id="MLAK01001118">
    <property type="protein sequence ID" value="OHS97384.1"/>
    <property type="molecule type" value="Genomic_DNA"/>
</dbReference>
<accession>A0A1J4JE48</accession>
<feature type="domain" description="HTH myb-type" evidence="7">
    <location>
        <begin position="65"/>
        <end position="115"/>
    </location>
</feature>
<evidence type="ECO:0000259" key="6">
    <source>
        <dbReference type="PROSITE" id="PS50090"/>
    </source>
</evidence>
<proteinExistence type="predicted"/>
<dbReference type="PANTHER" id="PTHR46621:SF1">
    <property type="entry name" value="SNRNA-ACTIVATING PROTEIN COMPLEX SUBUNIT 4"/>
    <property type="match status" value="1"/>
</dbReference>
<dbReference type="InterPro" id="IPR017930">
    <property type="entry name" value="Myb_dom"/>
</dbReference>
<evidence type="ECO:0000256" key="2">
    <source>
        <dbReference type="ARBA" id="ARBA00023125"/>
    </source>
</evidence>
<dbReference type="PROSITE" id="PS51294">
    <property type="entry name" value="HTH_MYB"/>
    <property type="match status" value="2"/>
</dbReference>
<feature type="domain" description="HTH myb-type" evidence="7">
    <location>
        <begin position="11"/>
        <end position="64"/>
    </location>
</feature>